<dbReference type="EMBL" id="JAIVFQ010000081">
    <property type="protein sequence ID" value="MCC5603497.1"/>
    <property type="molecule type" value="Genomic_DNA"/>
</dbReference>
<protein>
    <recommendedName>
        <fullName evidence="3">Transposase</fullName>
    </recommendedName>
</protein>
<name>A0ABS8IGW7_9NOSO</name>
<accession>A0ABS8IGW7</accession>
<gene>
    <name evidence="1" type="ORF">LC586_31050</name>
</gene>
<organism evidence="1 2">
    <name type="scientific">Nostoc favosum CHAB5714</name>
    <dbReference type="NCBI Taxonomy" id="2780399"/>
    <lineage>
        <taxon>Bacteria</taxon>
        <taxon>Bacillati</taxon>
        <taxon>Cyanobacteriota</taxon>
        <taxon>Cyanophyceae</taxon>
        <taxon>Nostocales</taxon>
        <taxon>Nostocaceae</taxon>
        <taxon>Nostoc</taxon>
        <taxon>Nostoc favosum</taxon>
    </lineage>
</organism>
<sequence length="47" mass="5477">MSSQKFCRQLHKQNMAIAMLWAIIQKFNYRWLCDACGGSAIRSVKNK</sequence>
<evidence type="ECO:0008006" key="3">
    <source>
        <dbReference type="Google" id="ProtNLM"/>
    </source>
</evidence>
<keyword evidence="2" id="KW-1185">Reference proteome</keyword>
<comment type="caution">
    <text evidence="1">The sequence shown here is derived from an EMBL/GenBank/DDBJ whole genome shotgun (WGS) entry which is preliminary data.</text>
</comment>
<reference evidence="1 2" key="1">
    <citation type="journal article" date="2021" name="Microorganisms">
        <title>Genome Evolution of Filamentous Cyanobacterium Nostoc Species: From Facultative Symbiosis to Free Living.</title>
        <authorList>
            <person name="Huo D."/>
            <person name="Li H."/>
            <person name="Cai F."/>
            <person name="Guo X."/>
            <person name="Qiao Z."/>
            <person name="Wang W."/>
            <person name="Yu G."/>
            <person name="Li R."/>
        </authorList>
    </citation>
    <scope>NUCLEOTIDE SEQUENCE [LARGE SCALE GENOMIC DNA]</scope>
    <source>
        <strain evidence="1 2">CHAB 5714</strain>
    </source>
</reference>
<evidence type="ECO:0000313" key="1">
    <source>
        <dbReference type="EMBL" id="MCC5603497.1"/>
    </source>
</evidence>
<evidence type="ECO:0000313" key="2">
    <source>
        <dbReference type="Proteomes" id="UP001199525"/>
    </source>
</evidence>
<dbReference type="Proteomes" id="UP001199525">
    <property type="component" value="Unassembled WGS sequence"/>
</dbReference>
<dbReference type="RefSeq" id="WP_229489184.1">
    <property type="nucleotide sequence ID" value="NZ_JAIVFQ010000081.1"/>
</dbReference>
<proteinExistence type="predicted"/>